<feature type="compositionally biased region" description="Basic and acidic residues" evidence="4">
    <location>
        <begin position="189"/>
        <end position="207"/>
    </location>
</feature>
<dbReference type="GO" id="GO:0006412">
    <property type="term" value="P:translation"/>
    <property type="evidence" value="ECO:0007669"/>
    <property type="project" value="UniProtKB-UniRule"/>
</dbReference>
<evidence type="ECO:0000313" key="6">
    <source>
        <dbReference type="Proteomes" id="UP000236654"/>
    </source>
</evidence>
<evidence type="ECO:0000256" key="4">
    <source>
        <dbReference type="SAM" id="MobiDB-lite"/>
    </source>
</evidence>
<dbReference type="SUPFAM" id="SSF54565">
    <property type="entry name" value="Ribosomal protein S16"/>
    <property type="match status" value="1"/>
</dbReference>
<organism evidence="5 6">
    <name type="scientific">Brumimicrobium salinarum</name>
    <dbReference type="NCBI Taxonomy" id="2058658"/>
    <lineage>
        <taxon>Bacteria</taxon>
        <taxon>Pseudomonadati</taxon>
        <taxon>Bacteroidota</taxon>
        <taxon>Flavobacteriia</taxon>
        <taxon>Flavobacteriales</taxon>
        <taxon>Crocinitomicaceae</taxon>
        <taxon>Brumimicrobium</taxon>
    </lineage>
</organism>
<keyword evidence="2 3" id="KW-0687">Ribonucleoprotein</keyword>
<proteinExistence type="inferred from homology"/>
<feature type="compositionally biased region" description="Acidic residues" evidence="4">
    <location>
        <begin position="154"/>
        <end position="173"/>
    </location>
</feature>
<reference evidence="5 6" key="1">
    <citation type="submission" date="2017-12" db="EMBL/GenBank/DDBJ databases">
        <title>The draft genome sequence of Brumimicrobium saltpan LHR20.</title>
        <authorList>
            <person name="Do Z.-J."/>
            <person name="Luo H.-R."/>
        </authorList>
    </citation>
    <scope>NUCLEOTIDE SEQUENCE [LARGE SCALE GENOMIC DNA]</scope>
    <source>
        <strain evidence="5 6">LHR20</strain>
    </source>
</reference>
<dbReference type="NCBIfam" id="NF011094">
    <property type="entry name" value="PRK14521.1"/>
    <property type="match status" value="1"/>
</dbReference>
<feature type="compositionally biased region" description="Low complexity" evidence="4">
    <location>
        <begin position="174"/>
        <end position="185"/>
    </location>
</feature>
<dbReference type="OrthoDB" id="9807878at2"/>
<sequence length="207" mass="22817">MATKIRLQRHGKKGYAFYHVVVADSRSKRDGRFIEKLGTYNPNTNPATIDIDFDRSLTWVSSGAEMSDTARALLSYKGVLYKNHLMKGVAKGALSEADVEKKFEAWLKDKEAKISKKSDGHSAAMKKAAEDRLAAEKATNEARAKEIAAKNAPEEEEVTEEETAEESTEESDATPEAAAEATETPVPTPEKDPVEEKAKDAKEDEKK</sequence>
<dbReference type="Gene3D" id="3.30.1320.10">
    <property type="match status" value="1"/>
</dbReference>
<dbReference type="HAMAP" id="MF_00385">
    <property type="entry name" value="Ribosomal_bS16"/>
    <property type="match status" value="1"/>
</dbReference>
<dbReference type="EMBL" id="PJNI01000010">
    <property type="protein sequence ID" value="PKR80409.1"/>
    <property type="molecule type" value="Genomic_DNA"/>
</dbReference>
<protein>
    <recommendedName>
        <fullName evidence="3">Small ribosomal subunit protein bS16</fullName>
    </recommendedName>
</protein>
<evidence type="ECO:0000256" key="3">
    <source>
        <dbReference type="HAMAP-Rule" id="MF_00385"/>
    </source>
</evidence>
<accession>A0A2I0R1F9</accession>
<dbReference type="AlphaFoldDB" id="A0A2I0R1F9"/>
<keyword evidence="6" id="KW-1185">Reference proteome</keyword>
<evidence type="ECO:0000256" key="1">
    <source>
        <dbReference type="ARBA" id="ARBA00022980"/>
    </source>
</evidence>
<keyword evidence="1 3" id="KW-0689">Ribosomal protein</keyword>
<dbReference type="PANTHER" id="PTHR12919">
    <property type="entry name" value="30S RIBOSOMAL PROTEIN S16"/>
    <property type="match status" value="1"/>
</dbReference>
<dbReference type="GO" id="GO:0003735">
    <property type="term" value="F:structural constituent of ribosome"/>
    <property type="evidence" value="ECO:0007669"/>
    <property type="project" value="InterPro"/>
</dbReference>
<feature type="region of interest" description="Disordered" evidence="4">
    <location>
        <begin position="114"/>
        <end position="207"/>
    </location>
</feature>
<dbReference type="GO" id="GO:0015935">
    <property type="term" value="C:small ribosomal subunit"/>
    <property type="evidence" value="ECO:0007669"/>
    <property type="project" value="TreeGrafter"/>
</dbReference>
<dbReference type="GO" id="GO:0005737">
    <property type="term" value="C:cytoplasm"/>
    <property type="evidence" value="ECO:0007669"/>
    <property type="project" value="UniProtKB-ARBA"/>
</dbReference>
<evidence type="ECO:0000313" key="5">
    <source>
        <dbReference type="EMBL" id="PKR80409.1"/>
    </source>
</evidence>
<comment type="caution">
    <text evidence="5">The sequence shown here is derived from an EMBL/GenBank/DDBJ whole genome shotgun (WGS) entry which is preliminary data.</text>
</comment>
<dbReference type="Proteomes" id="UP000236654">
    <property type="component" value="Unassembled WGS sequence"/>
</dbReference>
<dbReference type="PANTHER" id="PTHR12919:SF20">
    <property type="entry name" value="SMALL RIBOSOMAL SUBUNIT PROTEIN BS16M"/>
    <property type="match status" value="1"/>
</dbReference>
<dbReference type="NCBIfam" id="TIGR00002">
    <property type="entry name" value="S16"/>
    <property type="match status" value="1"/>
</dbReference>
<gene>
    <name evidence="3" type="primary">rpsP</name>
    <name evidence="5" type="ORF">CW751_10085</name>
</gene>
<comment type="similarity">
    <text evidence="3">Belongs to the bacterial ribosomal protein bS16 family.</text>
</comment>
<dbReference type="Pfam" id="PF00886">
    <property type="entry name" value="Ribosomal_S16"/>
    <property type="match status" value="1"/>
</dbReference>
<feature type="compositionally biased region" description="Basic and acidic residues" evidence="4">
    <location>
        <begin position="127"/>
        <end position="148"/>
    </location>
</feature>
<dbReference type="RefSeq" id="WP_101334881.1">
    <property type="nucleotide sequence ID" value="NZ_PJNI01000010.1"/>
</dbReference>
<name>A0A2I0R1F9_9FLAO</name>
<dbReference type="InterPro" id="IPR023803">
    <property type="entry name" value="Ribosomal_bS16_dom_sf"/>
</dbReference>
<dbReference type="InterPro" id="IPR000307">
    <property type="entry name" value="Ribosomal_bS16"/>
</dbReference>
<evidence type="ECO:0000256" key="2">
    <source>
        <dbReference type="ARBA" id="ARBA00023274"/>
    </source>
</evidence>